<evidence type="ECO:0000313" key="3">
    <source>
        <dbReference type="EMBL" id="CAF1334079.1"/>
    </source>
</evidence>
<dbReference type="AlphaFoldDB" id="A0A815G509"/>
<reference evidence="3" key="1">
    <citation type="submission" date="2021-02" db="EMBL/GenBank/DDBJ databases">
        <authorList>
            <person name="Nowell W R."/>
        </authorList>
    </citation>
    <scope>NUCLEOTIDE SEQUENCE</scope>
</reference>
<evidence type="ECO:0000256" key="1">
    <source>
        <dbReference type="SAM" id="SignalP"/>
    </source>
</evidence>
<comment type="caution">
    <text evidence="3">The sequence shown here is derived from an EMBL/GenBank/DDBJ whole genome shotgun (WGS) entry which is preliminary data.</text>
</comment>
<dbReference type="Proteomes" id="UP000663854">
    <property type="component" value="Unassembled WGS sequence"/>
</dbReference>
<accession>A0A815G509</accession>
<protein>
    <submittedName>
        <fullName evidence="3">Uncharacterized protein</fullName>
    </submittedName>
</protein>
<proteinExistence type="predicted"/>
<sequence length="136" mass="15690">MRRRILFTIVFCLFFATTSSIECYTGTDTRCLLAPDMENCGSGEVCRCVKYRFKCTKDDQACSQREQATGVTKWAYSMISKNLCNRLENVLIGISNVQCCSTNRCNRPDNGKCSWSQARRRLLRKFTDILSFNDKY</sequence>
<organism evidence="3 4">
    <name type="scientific">Rotaria sordida</name>
    <dbReference type="NCBI Taxonomy" id="392033"/>
    <lineage>
        <taxon>Eukaryota</taxon>
        <taxon>Metazoa</taxon>
        <taxon>Spiralia</taxon>
        <taxon>Gnathifera</taxon>
        <taxon>Rotifera</taxon>
        <taxon>Eurotatoria</taxon>
        <taxon>Bdelloidea</taxon>
        <taxon>Philodinida</taxon>
        <taxon>Philodinidae</taxon>
        <taxon>Rotaria</taxon>
    </lineage>
</organism>
<feature type="signal peptide" evidence="1">
    <location>
        <begin position="1"/>
        <end position="20"/>
    </location>
</feature>
<evidence type="ECO:0000313" key="2">
    <source>
        <dbReference type="EMBL" id="CAF0897487.1"/>
    </source>
</evidence>
<dbReference type="EMBL" id="CAJNOL010001308">
    <property type="protein sequence ID" value="CAF1334079.1"/>
    <property type="molecule type" value="Genomic_DNA"/>
</dbReference>
<evidence type="ECO:0000313" key="4">
    <source>
        <dbReference type="Proteomes" id="UP000663870"/>
    </source>
</evidence>
<gene>
    <name evidence="3" type="ORF">JXQ802_LOCUS31218</name>
    <name evidence="2" type="ORF">PYM288_LOCUS9348</name>
</gene>
<keyword evidence="4" id="KW-1185">Reference proteome</keyword>
<feature type="chain" id="PRO_5036227532" evidence="1">
    <location>
        <begin position="21"/>
        <end position="136"/>
    </location>
</feature>
<dbReference type="EMBL" id="CAJNOH010000135">
    <property type="protein sequence ID" value="CAF0897487.1"/>
    <property type="molecule type" value="Genomic_DNA"/>
</dbReference>
<dbReference type="Proteomes" id="UP000663870">
    <property type="component" value="Unassembled WGS sequence"/>
</dbReference>
<keyword evidence="1" id="KW-0732">Signal</keyword>
<name>A0A815G509_9BILA</name>